<proteinExistence type="predicted"/>
<keyword evidence="3" id="KW-1185">Reference proteome</keyword>
<dbReference type="AlphaFoldDB" id="A0A5B2VM23"/>
<dbReference type="Proteomes" id="UP000324611">
    <property type="component" value="Unassembled WGS sequence"/>
</dbReference>
<dbReference type="PROSITE" id="PS51257">
    <property type="entry name" value="PROKAR_LIPOPROTEIN"/>
    <property type="match status" value="1"/>
</dbReference>
<keyword evidence="1" id="KW-0732">Signal</keyword>
<reference evidence="2 3" key="1">
    <citation type="submission" date="2019-09" db="EMBL/GenBank/DDBJ databases">
        <title>Chitinophaga ginsengihumi sp. nov., isolated from soil of ginseng rhizosphere.</title>
        <authorList>
            <person name="Lee J."/>
        </authorList>
    </citation>
    <scope>NUCLEOTIDE SEQUENCE [LARGE SCALE GENOMIC DNA]</scope>
    <source>
        <strain evidence="2 3">BN140078</strain>
    </source>
</reference>
<feature type="signal peptide" evidence="1">
    <location>
        <begin position="1"/>
        <end position="18"/>
    </location>
</feature>
<dbReference type="RefSeq" id="WP_149840541.1">
    <property type="nucleotide sequence ID" value="NZ_VUOC01000004.1"/>
</dbReference>
<comment type="caution">
    <text evidence="2">The sequence shown here is derived from an EMBL/GenBank/DDBJ whole genome shotgun (WGS) entry which is preliminary data.</text>
</comment>
<evidence type="ECO:0000313" key="2">
    <source>
        <dbReference type="EMBL" id="KAA2239362.1"/>
    </source>
</evidence>
<reference evidence="2 3" key="2">
    <citation type="submission" date="2019-09" db="EMBL/GenBank/DDBJ databases">
        <authorList>
            <person name="Jin C."/>
        </authorList>
    </citation>
    <scope>NUCLEOTIDE SEQUENCE [LARGE SCALE GENOMIC DNA]</scope>
    <source>
        <strain evidence="2 3">BN140078</strain>
    </source>
</reference>
<protein>
    <submittedName>
        <fullName evidence="2">Uncharacterized protein</fullName>
    </submittedName>
</protein>
<sequence length="499" mass="55460">MKLRSPLVLLLLLGATMAGVFVACHKEANAPGKKDSGASRVFTVKEARRHFYKEVRPAMKQQVRPTGPVKLYPVWDKAQTFQGSDCQIIEVPVYFEKRQIMAIRLAPQGDTIARTTGPGKQELANFDRLVFYKFADGSITEKLVTYMPETNYMARHQYDASQNTLWALDKDFSGYLVQRTLDGKPILAYKVKNAKMVSRLDFNKVVREEARKKNARWVETCTTESVIISWEQQCIKVMVDEPDGSMHEGDECVDVIVLNVYEVCTTTWEDDKPDCLITPSAPGCPTGPYSPGGGGSDDPEEGVDPVPYMVSTPSASYPIENISQYLAPFDLSQTVPGKVTIYVAQPVWGSRIGSSGAYLGGTFITLEQTVNGRIVRRSVGVFPSHSVNTDHPVAPAQLGNTEWYYYTIKLDGDIDGHQFVRIYDLIYEAGTGTFDIGDTNDHYLGYLVAQEAFGFSLTRENMPYPPFLVWTAGNLAEDLREAGGVYTPSPFANPEPNMN</sequence>
<organism evidence="2 3">
    <name type="scientific">Chitinophaga agrisoli</name>
    <dbReference type="NCBI Taxonomy" id="2607653"/>
    <lineage>
        <taxon>Bacteria</taxon>
        <taxon>Pseudomonadati</taxon>
        <taxon>Bacteroidota</taxon>
        <taxon>Chitinophagia</taxon>
        <taxon>Chitinophagales</taxon>
        <taxon>Chitinophagaceae</taxon>
        <taxon>Chitinophaga</taxon>
    </lineage>
</organism>
<dbReference type="EMBL" id="VUOC01000004">
    <property type="protein sequence ID" value="KAA2239362.1"/>
    <property type="molecule type" value="Genomic_DNA"/>
</dbReference>
<accession>A0A5B2VM23</accession>
<name>A0A5B2VM23_9BACT</name>
<evidence type="ECO:0000313" key="3">
    <source>
        <dbReference type="Proteomes" id="UP000324611"/>
    </source>
</evidence>
<evidence type="ECO:0000256" key="1">
    <source>
        <dbReference type="SAM" id="SignalP"/>
    </source>
</evidence>
<gene>
    <name evidence="2" type="ORF">F0L74_24475</name>
</gene>
<feature type="chain" id="PRO_5022755066" evidence="1">
    <location>
        <begin position="19"/>
        <end position="499"/>
    </location>
</feature>